<dbReference type="GO" id="GO:0016788">
    <property type="term" value="F:hydrolase activity, acting on ester bonds"/>
    <property type="evidence" value="ECO:0007669"/>
    <property type="project" value="TreeGrafter"/>
</dbReference>
<dbReference type="InterPro" id="IPR004843">
    <property type="entry name" value="Calcineurin-like_PHP"/>
</dbReference>
<evidence type="ECO:0000313" key="2">
    <source>
        <dbReference type="EMBL" id="QHB52792.1"/>
    </source>
</evidence>
<feature type="domain" description="Calcineurin-like phosphoesterase" evidence="1">
    <location>
        <begin position="11"/>
        <end position="236"/>
    </location>
</feature>
<dbReference type="Proteomes" id="UP000465035">
    <property type="component" value="Chromosome"/>
</dbReference>
<gene>
    <name evidence="2" type="ORF">GQR93_11615</name>
</gene>
<dbReference type="GeneID" id="69059020"/>
<dbReference type="GO" id="GO:0005737">
    <property type="term" value="C:cytoplasm"/>
    <property type="evidence" value="ECO:0007669"/>
    <property type="project" value="TreeGrafter"/>
</dbReference>
<evidence type="ECO:0000259" key="1">
    <source>
        <dbReference type="Pfam" id="PF00149"/>
    </source>
</evidence>
<dbReference type="PANTHER" id="PTHR32440">
    <property type="entry name" value="PHOSPHATASE DCR2-RELATED-RELATED"/>
    <property type="match status" value="1"/>
</dbReference>
<dbReference type="PANTHER" id="PTHR32440:SF11">
    <property type="entry name" value="METALLOPHOSPHOESTERASE DOMAIN-CONTAINING PROTEIN"/>
    <property type="match status" value="1"/>
</dbReference>
<dbReference type="CDD" id="cd07383">
    <property type="entry name" value="MPP_Dcr2"/>
    <property type="match status" value="1"/>
</dbReference>
<dbReference type="EMBL" id="CP047121">
    <property type="protein sequence ID" value="QHB52792.1"/>
    <property type="molecule type" value="Genomic_DNA"/>
</dbReference>
<accession>A0A6P1EAJ3</accession>
<dbReference type="RefSeq" id="WP_004466595.1">
    <property type="nucleotide sequence ID" value="NZ_CABKOL010000104.1"/>
</dbReference>
<reference evidence="2 3" key="1">
    <citation type="submission" date="2019-12" db="EMBL/GenBank/DDBJ databases">
        <title>Lactobacillus hilgardii FLUB.</title>
        <authorList>
            <person name="Gustaw K."/>
        </authorList>
    </citation>
    <scope>NUCLEOTIDE SEQUENCE [LARGE SCALE GENOMIC DNA]</scope>
    <source>
        <strain evidence="2 3">FLUB</strain>
    </source>
</reference>
<dbReference type="AlphaFoldDB" id="A0A6P1EAJ3"/>
<dbReference type="Pfam" id="PF00149">
    <property type="entry name" value="Metallophos"/>
    <property type="match status" value="1"/>
</dbReference>
<dbReference type="SUPFAM" id="SSF56300">
    <property type="entry name" value="Metallo-dependent phosphatases"/>
    <property type="match status" value="1"/>
</dbReference>
<protein>
    <submittedName>
        <fullName evidence="2">Metallophosphoesterase</fullName>
    </submittedName>
</protein>
<dbReference type="InterPro" id="IPR029052">
    <property type="entry name" value="Metallo-depent_PP-like"/>
</dbReference>
<organism evidence="2 3">
    <name type="scientific">Lentilactobacillus hilgardii</name>
    <name type="common">Lactobacillus hilgardii</name>
    <dbReference type="NCBI Taxonomy" id="1588"/>
    <lineage>
        <taxon>Bacteria</taxon>
        <taxon>Bacillati</taxon>
        <taxon>Bacillota</taxon>
        <taxon>Bacilli</taxon>
        <taxon>Lactobacillales</taxon>
        <taxon>Lactobacillaceae</taxon>
        <taxon>Lentilactobacillus</taxon>
    </lineage>
</organism>
<name>A0A6P1EAJ3_LENHI</name>
<dbReference type="Gene3D" id="3.60.21.10">
    <property type="match status" value="1"/>
</dbReference>
<sequence length="292" mass="33484">MKLQIHDHHPFKICQLTDIHLGDYPFNDADLKTLASLKVLFDTHSFDLIMITGDLLWGLQSSDPAKRLGKLYDLLNQYPTPVAITYGNHDTEGIFSRTDLREIESHLIHPADKHHSMIIDDRESYALEIYDDQQLAHIAYVWDSGAYSHWQKTDQYAAVEPEQIDWFLKLPYARTSKKMDLGFFHIPFPEYQSAANQIIDGFNHEKVCSPTTNSGLFYALLRQKNVKATFVGHDHDNNFTSSFRGIQLNYGNVTGYNCYGELTRGVREIDVSKDAIKTRIILFSETSDNCSD</sequence>
<evidence type="ECO:0000313" key="3">
    <source>
        <dbReference type="Proteomes" id="UP000465035"/>
    </source>
</evidence>
<proteinExistence type="predicted"/>